<evidence type="ECO:0000256" key="6">
    <source>
        <dbReference type="ARBA" id="ARBA00023242"/>
    </source>
</evidence>
<dbReference type="EMBL" id="LFZN01000003">
    <property type="protein sequence ID" value="KXT07147.1"/>
    <property type="molecule type" value="Genomic_DNA"/>
</dbReference>
<dbReference type="InterPro" id="IPR012423">
    <property type="entry name" value="Eaf7/MRGBP"/>
</dbReference>
<feature type="region of interest" description="Disordered" evidence="8">
    <location>
        <begin position="1"/>
        <end position="49"/>
    </location>
</feature>
<reference evidence="9 10" key="1">
    <citation type="submission" date="2015-07" db="EMBL/GenBank/DDBJ databases">
        <title>Comparative genomics of the Sigatoka disease complex on banana suggests a link between parallel evolutionary changes in Pseudocercospora fijiensis and Pseudocercospora eumusae and increased virulence on the banana host.</title>
        <authorList>
            <person name="Chang T.-C."/>
            <person name="Salvucci A."/>
            <person name="Crous P.W."/>
            <person name="Stergiopoulos I."/>
        </authorList>
    </citation>
    <scope>NUCLEOTIDE SEQUENCE [LARGE SCALE GENOMIC DNA]</scope>
    <source>
        <strain evidence="9 10">CBS 114824</strain>
    </source>
</reference>
<evidence type="ECO:0000256" key="7">
    <source>
        <dbReference type="ARBA" id="ARBA00025178"/>
    </source>
</evidence>
<comment type="subcellular location">
    <subcellularLocation>
        <location evidence="1">Nucleus</location>
    </subcellularLocation>
</comment>
<feature type="compositionally biased region" description="Basic residues" evidence="8">
    <location>
        <begin position="297"/>
        <end position="318"/>
    </location>
</feature>
<dbReference type="GO" id="GO:0035267">
    <property type="term" value="C:NuA4 histone acetyltransferase complex"/>
    <property type="evidence" value="ECO:0007669"/>
    <property type="project" value="TreeGrafter"/>
</dbReference>
<evidence type="ECO:0000256" key="4">
    <source>
        <dbReference type="ARBA" id="ARBA00023015"/>
    </source>
</evidence>
<evidence type="ECO:0000256" key="5">
    <source>
        <dbReference type="ARBA" id="ARBA00023163"/>
    </source>
</evidence>
<dbReference type="Proteomes" id="UP000070133">
    <property type="component" value="Unassembled WGS sequence"/>
</dbReference>
<sequence>MPPRKKARTSQATSPDPPSQAKTPTPTPAGSAEPTSSPAKDDEARLNDPWTDEEEIGLYKGIMRWKPTGIHKHFRLMALHAWLLENRYIHPSNAHTRPAGIWAKLNTLYDLPALDAREDARQLPKLENPLVEEGEMEIEKEEPLADADAYSEAGNKIDEDEFDPSVIDGVEEDMWKRRLPRHPEEADEDGDSEPELPEVNLAEEPPVRFVPSFSIEPSEAATPGSRKGKGGRRSTGKASEKGTRRSARQAESVADEEEGGEAEPEEEAEEEGEDENEDEEEGTEEESRASTPAPRSTRAKSAKGRPPGRGRGRGRGRK</sequence>
<dbReference type="OrthoDB" id="301415at2759"/>
<comment type="similarity">
    <text evidence="2">Belongs to the EAF7 family.</text>
</comment>
<feature type="region of interest" description="Disordered" evidence="8">
    <location>
        <begin position="171"/>
        <end position="318"/>
    </location>
</feature>
<dbReference type="PANTHER" id="PTHR13581">
    <property type="entry name" value="MRG-BINDING PROTEIN"/>
    <property type="match status" value="1"/>
</dbReference>
<name>A0A139HXI3_9PEZI</name>
<organism evidence="9 10">
    <name type="scientific">Pseudocercospora eumusae</name>
    <dbReference type="NCBI Taxonomy" id="321146"/>
    <lineage>
        <taxon>Eukaryota</taxon>
        <taxon>Fungi</taxon>
        <taxon>Dikarya</taxon>
        <taxon>Ascomycota</taxon>
        <taxon>Pezizomycotina</taxon>
        <taxon>Dothideomycetes</taxon>
        <taxon>Dothideomycetidae</taxon>
        <taxon>Mycosphaerellales</taxon>
        <taxon>Mycosphaerellaceae</taxon>
        <taxon>Pseudocercospora</taxon>
    </lineage>
</organism>
<dbReference type="GO" id="GO:0006325">
    <property type="term" value="P:chromatin organization"/>
    <property type="evidence" value="ECO:0007669"/>
    <property type="project" value="UniProtKB-KW"/>
</dbReference>
<feature type="compositionally biased region" description="Polar residues" evidence="8">
    <location>
        <begin position="9"/>
        <end position="24"/>
    </location>
</feature>
<keyword evidence="6" id="KW-0539">Nucleus</keyword>
<proteinExistence type="inferred from homology"/>
<feature type="compositionally biased region" description="Acidic residues" evidence="8">
    <location>
        <begin position="185"/>
        <end position="196"/>
    </location>
</feature>
<evidence type="ECO:0000256" key="1">
    <source>
        <dbReference type="ARBA" id="ARBA00004123"/>
    </source>
</evidence>
<comment type="function">
    <text evidence="7">Component of the NuA4 histone acetyltransferase complex which is involved in transcriptional activation of selected genes principally by acetylation of nucleosomal histone H4 and H2A. The NuA4 complex is also involved in DNA repair.</text>
</comment>
<evidence type="ECO:0000313" key="9">
    <source>
        <dbReference type="EMBL" id="KXT07147.1"/>
    </source>
</evidence>
<dbReference type="PANTHER" id="PTHR13581:SF5">
    <property type="entry name" value="MRG_MORF4L-BINDING PROTEIN"/>
    <property type="match status" value="1"/>
</dbReference>
<protein>
    <recommendedName>
        <fullName evidence="11">Chromatin modification-related protein EAF7</fullName>
    </recommendedName>
</protein>
<keyword evidence="3" id="KW-0156">Chromatin regulator</keyword>
<keyword evidence="10" id="KW-1185">Reference proteome</keyword>
<feature type="compositionally biased region" description="Basic residues" evidence="8">
    <location>
        <begin position="226"/>
        <end position="235"/>
    </location>
</feature>
<accession>A0A139HXI3</accession>
<evidence type="ECO:0008006" key="11">
    <source>
        <dbReference type="Google" id="ProtNLM"/>
    </source>
</evidence>
<comment type="caution">
    <text evidence="9">The sequence shown here is derived from an EMBL/GenBank/DDBJ whole genome shotgun (WGS) entry which is preliminary data.</text>
</comment>
<dbReference type="AlphaFoldDB" id="A0A139HXI3"/>
<gene>
    <name evidence="9" type="ORF">AC578_2351</name>
</gene>
<keyword evidence="5" id="KW-0804">Transcription</keyword>
<dbReference type="GO" id="GO:0005634">
    <property type="term" value="C:nucleus"/>
    <property type="evidence" value="ECO:0007669"/>
    <property type="project" value="UniProtKB-SubCell"/>
</dbReference>
<evidence type="ECO:0000256" key="8">
    <source>
        <dbReference type="SAM" id="MobiDB-lite"/>
    </source>
</evidence>
<evidence type="ECO:0000256" key="3">
    <source>
        <dbReference type="ARBA" id="ARBA00022853"/>
    </source>
</evidence>
<feature type="compositionally biased region" description="Basic and acidic residues" evidence="8">
    <location>
        <begin position="173"/>
        <end position="184"/>
    </location>
</feature>
<evidence type="ECO:0000256" key="2">
    <source>
        <dbReference type="ARBA" id="ARBA00007117"/>
    </source>
</evidence>
<dbReference type="Pfam" id="PF07904">
    <property type="entry name" value="Eaf7"/>
    <property type="match status" value="1"/>
</dbReference>
<dbReference type="GO" id="GO:0006357">
    <property type="term" value="P:regulation of transcription by RNA polymerase II"/>
    <property type="evidence" value="ECO:0007669"/>
    <property type="project" value="TreeGrafter"/>
</dbReference>
<dbReference type="STRING" id="321146.A0A139HXI3"/>
<keyword evidence="4" id="KW-0805">Transcription regulation</keyword>
<feature type="compositionally biased region" description="Acidic residues" evidence="8">
    <location>
        <begin position="253"/>
        <end position="284"/>
    </location>
</feature>
<evidence type="ECO:0000313" key="10">
    <source>
        <dbReference type="Proteomes" id="UP000070133"/>
    </source>
</evidence>